<gene>
    <name evidence="1" type="ORF">H8S62_10735</name>
</gene>
<dbReference type="RefSeq" id="WP_186919301.1">
    <property type="nucleotide sequence ID" value="NZ_JACOPQ010000007.1"/>
</dbReference>
<dbReference type="AlphaFoldDB" id="A0A8J6MD80"/>
<accession>A0A8J6MD80</accession>
<evidence type="ECO:0000313" key="2">
    <source>
        <dbReference type="Proteomes" id="UP000607645"/>
    </source>
</evidence>
<comment type="caution">
    <text evidence="1">The sequence shown here is derived from an EMBL/GenBank/DDBJ whole genome shotgun (WGS) entry which is preliminary data.</text>
</comment>
<sequence>MNIKLIPRSATEEEAELFYSSMDESEDRELACVGHLRMDFGHKGREFWSTWWPHNDDVLNVPVFKDELDRVVNELRECGPLKDLSTMAAYCTAYPDGRLGEGVFGFIIETERYRYCLRCTPRQGDYNGYLYAYDKHQQALNSTRSSSGLTDAGRQALQAAADPSIPHEYEWFVIEGINTPQERLTAGSLEYAIQQYIGSGSRDKRLGVTKDCIATVDLVVQTDGVQRFFSDHTALDSFKQDPMVAAAVQTLHRVLDDQAAAPTMGMKMEGM</sequence>
<name>A0A8J6MD80_9FIRM</name>
<keyword evidence="2" id="KW-1185">Reference proteome</keyword>
<dbReference type="Proteomes" id="UP000607645">
    <property type="component" value="Unassembled WGS sequence"/>
</dbReference>
<evidence type="ECO:0000313" key="1">
    <source>
        <dbReference type="EMBL" id="MBC5737481.1"/>
    </source>
</evidence>
<dbReference type="EMBL" id="JACOPQ010000007">
    <property type="protein sequence ID" value="MBC5737481.1"/>
    <property type="molecule type" value="Genomic_DNA"/>
</dbReference>
<organism evidence="1 2">
    <name type="scientific">Lawsonibacter faecis</name>
    <dbReference type="NCBI Taxonomy" id="2763052"/>
    <lineage>
        <taxon>Bacteria</taxon>
        <taxon>Bacillati</taxon>
        <taxon>Bacillota</taxon>
        <taxon>Clostridia</taxon>
        <taxon>Eubacteriales</taxon>
        <taxon>Oscillospiraceae</taxon>
        <taxon>Lawsonibacter</taxon>
    </lineage>
</organism>
<reference evidence="1" key="1">
    <citation type="submission" date="2020-08" db="EMBL/GenBank/DDBJ databases">
        <title>Genome public.</title>
        <authorList>
            <person name="Liu C."/>
            <person name="Sun Q."/>
        </authorList>
    </citation>
    <scope>NUCLEOTIDE SEQUENCE</scope>
    <source>
        <strain evidence="1">NSJ-52</strain>
    </source>
</reference>
<evidence type="ECO:0008006" key="3">
    <source>
        <dbReference type="Google" id="ProtNLM"/>
    </source>
</evidence>
<proteinExistence type="predicted"/>
<protein>
    <recommendedName>
        <fullName evidence="3">Large polyvalent protein associated domain-containing protein</fullName>
    </recommendedName>
</protein>